<dbReference type="EMBL" id="KK198760">
    <property type="protein sequence ID" value="KCW60288.1"/>
    <property type="molecule type" value="Genomic_DNA"/>
</dbReference>
<dbReference type="AlphaFoldDB" id="A0A059B2D2"/>
<reference evidence="2" key="1">
    <citation type="submission" date="2013-07" db="EMBL/GenBank/DDBJ databases">
        <title>The genome of Eucalyptus grandis.</title>
        <authorList>
            <person name="Schmutz J."/>
            <person name="Hayes R."/>
            <person name="Myburg A."/>
            <person name="Tuskan G."/>
            <person name="Grattapaglia D."/>
            <person name="Rokhsar D.S."/>
        </authorList>
    </citation>
    <scope>NUCLEOTIDE SEQUENCE</scope>
    <source>
        <tissue evidence="2">Leaf extractions</tissue>
    </source>
</reference>
<sequence>MHRSLSWAHILSFKTSRLTRKISEKEKERPLGNIPDILSPSFPSKDGRNATSAASSMQLISQQVEQMNQNDHGRQTLLLQYLLLTNNLSKRCSLIKPK</sequence>
<proteinExistence type="predicted"/>
<feature type="region of interest" description="Disordered" evidence="1">
    <location>
        <begin position="24"/>
        <end position="56"/>
    </location>
</feature>
<dbReference type="InParanoid" id="A0A059B2D2"/>
<name>A0A059B2D2_EUCGR</name>
<dbReference type="Gramene" id="KCW60288">
    <property type="protein sequence ID" value="KCW60288"/>
    <property type="gene ID" value="EUGRSUZ_H02998"/>
</dbReference>
<organism evidence="2">
    <name type="scientific">Eucalyptus grandis</name>
    <name type="common">Flooded gum</name>
    <dbReference type="NCBI Taxonomy" id="71139"/>
    <lineage>
        <taxon>Eukaryota</taxon>
        <taxon>Viridiplantae</taxon>
        <taxon>Streptophyta</taxon>
        <taxon>Embryophyta</taxon>
        <taxon>Tracheophyta</taxon>
        <taxon>Spermatophyta</taxon>
        <taxon>Magnoliopsida</taxon>
        <taxon>eudicotyledons</taxon>
        <taxon>Gunneridae</taxon>
        <taxon>Pentapetalae</taxon>
        <taxon>rosids</taxon>
        <taxon>malvids</taxon>
        <taxon>Myrtales</taxon>
        <taxon>Myrtaceae</taxon>
        <taxon>Myrtoideae</taxon>
        <taxon>Eucalypteae</taxon>
        <taxon>Eucalyptus</taxon>
    </lineage>
</organism>
<evidence type="ECO:0000313" key="2">
    <source>
        <dbReference type="EMBL" id="KCW60288.1"/>
    </source>
</evidence>
<accession>A0A059B2D2</accession>
<gene>
    <name evidence="2" type="ORF">EUGRSUZ_H02998</name>
</gene>
<evidence type="ECO:0000256" key="1">
    <source>
        <dbReference type="SAM" id="MobiDB-lite"/>
    </source>
</evidence>
<protein>
    <submittedName>
        <fullName evidence="2">Uncharacterized protein</fullName>
    </submittedName>
</protein>